<geneLocation type="mitochondrion" evidence="14"/>
<keyword evidence="11 13" id="KW-0472">Membrane</keyword>
<evidence type="ECO:0000313" key="14">
    <source>
        <dbReference type="EMBL" id="APX40645.1"/>
    </source>
</evidence>
<comment type="subunit">
    <text evidence="3">F-type ATPases have 2 components, CF(1) - the catalytic core - and CF(0) - the membrane proton channel.</text>
</comment>
<name>A0A1P8NN76_CRIAP</name>
<evidence type="ECO:0000256" key="4">
    <source>
        <dbReference type="ARBA" id="ARBA00022448"/>
    </source>
</evidence>
<comment type="similarity">
    <text evidence="2 12">Belongs to the ATPase protein 8 family.</text>
</comment>
<dbReference type="EMBL" id="KX943485">
    <property type="protein sequence ID" value="APX40645.1"/>
    <property type="molecule type" value="Genomic_DNA"/>
</dbReference>
<keyword evidence="5 12" id="KW-0138">CF(0)</keyword>
<evidence type="ECO:0000256" key="7">
    <source>
        <dbReference type="ARBA" id="ARBA00022781"/>
    </source>
</evidence>
<feature type="transmembrane region" description="Helical" evidence="13">
    <location>
        <begin position="12"/>
        <end position="33"/>
    </location>
</feature>
<reference evidence="14" key="1">
    <citation type="journal article" date="2015" name="Methods Ecol Evol">
        <title>Validating the power of mitochondrial metagenomics for community ecology and phylogenetics of complex assemblages.</title>
        <authorList>
            <person name="Gomez-Rodriguez C."/>
            <person name="Crampton-Platt A."/>
            <person name="Timmermans M.J.T.N."/>
            <person name="Baselga A."/>
            <person name="Vogler A.P."/>
        </authorList>
    </citation>
    <scope>NUCLEOTIDE SEQUENCE</scope>
</reference>
<keyword evidence="8 13" id="KW-1133">Transmembrane helix</keyword>
<evidence type="ECO:0000256" key="1">
    <source>
        <dbReference type="ARBA" id="ARBA00004304"/>
    </source>
</evidence>
<reference evidence="14" key="2">
    <citation type="submission" date="2016-10" db="EMBL/GenBank/DDBJ databases">
        <authorList>
            <person name="Gomez-Rodriguez C."/>
            <person name="Crampton-Platt A."/>
            <person name="Timmermans M.J.T.N."/>
            <person name="Baselga A."/>
            <person name="Vogler A.P."/>
        </authorList>
    </citation>
    <scope>NUCLEOTIDE SEQUENCE</scope>
</reference>
<evidence type="ECO:0000256" key="6">
    <source>
        <dbReference type="ARBA" id="ARBA00022692"/>
    </source>
</evidence>
<organism evidence="14">
    <name type="scientific">Crioceris asparagi</name>
    <name type="common">Common asparagus beetle</name>
    <name type="synonym">Chrysomela asparagi</name>
    <dbReference type="NCBI Taxonomy" id="131627"/>
    <lineage>
        <taxon>Eukaryota</taxon>
        <taxon>Metazoa</taxon>
        <taxon>Ecdysozoa</taxon>
        <taxon>Arthropoda</taxon>
        <taxon>Hexapoda</taxon>
        <taxon>Insecta</taxon>
        <taxon>Pterygota</taxon>
        <taxon>Neoptera</taxon>
        <taxon>Endopterygota</taxon>
        <taxon>Coleoptera</taxon>
        <taxon>Polyphaga</taxon>
        <taxon>Cucujiformia</taxon>
        <taxon>Chrysomeloidea</taxon>
        <taxon>Chrysomelidae</taxon>
        <taxon>Criocerinae</taxon>
        <taxon>Crioceris</taxon>
    </lineage>
</organism>
<evidence type="ECO:0000256" key="13">
    <source>
        <dbReference type="SAM" id="Phobius"/>
    </source>
</evidence>
<keyword evidence="7 12" id="KW-0375">Hydrogen ion transport</keyword>
<evidence type="ECO:0000256" key="10">
    <source>
        <dbReference type="ARBA" id="ARBA00023128"/>
    </source>
</evidence>
<comment type="subcellular location">
    <subcellularLocation>
        <location evidence="1 12">Mitochondrion membrane</location>
        <topology evidence="1 12">Single-pass membrane protein</topology>
    </subcellularLocation>
</comment>
<dbReference type="GO" id="GO:0031966">
    <property type="term" value="C:mitochondrial membrane"/>
    <property type="evidence" value="ECO:0007669"/>
    <property type="project" value="UniProtKB-SubCell"/>
</dbReference>
<evidence type="ECO:0000256" key="12">
    <source>
        <dbReference type="RuleBase" id="RU003661"/>
    </source>
</evidence>
<keyword evidence="6 12" id="KW-0812">Transmembrane</keyword>
<dbReference type="InterPro" id="IPR001421">
    <property type="entry name" value="ATP8_metazoa"/>
</dbReference>
<keyword evidence="9 12" id="KW-0406">Ion transport</keyword>
<keyword evidence="10 12" id="KW-0496">Mitochondrion</keyword>
<dbReference type="GO" id="GO:0045259">
    <property type="term" value="C:proton-transporting ATP synthase complex"/>
    <property type="evidence" value="ECO:0007669"/>
    <property type="project" value="UniProtKB-KW"/>
</dbReference>
<proteinExistence type="inferred from homology"/>
<evidence type="ECO:0000256" key="2">
    <source>
        <dbReference type="ARBA" id="ARBA00008892"/>
    </source>
</evidence>
<dbReference type="Pfam" id="PF00895">
    <property type="entry name" value="ATP-synt_8"/>
    <property type="match status" value="1"/>
</dbReference>
<dbReference type="GO" id="GO:0015078">
    <property type="term" value="F:proton transmembrane transporter activity"/>
    <property type="evidence" value="ECO:0007669"/>
    <property type="project" value="InterPro"/>
</dbReference>
<protein>
    <recommendedName>
        <fullName evidence="12">ATP synthase complex subunit 8</fullName>
    </recommendedName>
</protein>
<gene>
    <name evidence="14" type="primary">atp8</name>
</gene>
<evidence type="ECO:0000256" key="3">
    <source>
        <dbReference type="ARBA" id="ARBA00011291"/>
    </source>
</evidence>
<keyword evidence="4 12" id="KW-0813">Transport</keyword>
<dbReference type="AlphaFoldDB" id="A0A1P8NN76"/>
<evidence type="ECO:0000256" key="9">
    <source>
        <dbReference type="ARBA" id="ARBA00023065"/>
    </source>
</evidence>
<dbReference type="GO" id="GO:0015986">
    <property type="term" value="P:proton motive force-driven ATP synthesis"/>
    <property type="evidence" value="ECO:0007669"/>
    <property type="project" value="InterPro"/>
</dbReference>
<accession>A0A1P8NN76</accession>
<sequence length="51" mass="6345">MPQMAPLNWVSLFVYFILIFLIFNVSIYFIHLYQPNKMDTKVYTKKINWKW</sequence>
<evidence type="ECO:0000256" key="8">
    <source>
        <dbReference type="ARBA" id="ARBA00022989"/>
    </source>
</evidence>
<evidence type="ECO:0000256" key="11">
    <source>
        <dbReference type="ARBA" id="ARBA00023136"/>
    </source>
</evidence>
<evidence type="ECO:0000256" key="5">
    <source>
        <dbReference type="ARBA" id="ARBA00022547"/>
    </source>
</evidence>